<keyword evidence="3" id="KW-0732">Signal</keyword>
<dbReference type="AlphaFoldDB" id="A0A9D3MRK9"/>
<accession>A0A9D3MRK9</accession>
<dbReference type="PROSITE" id="PS51529">
    <property type="entry name" value="CYSTATIN_FETUIN_A"/>
    <property type="match status" value="1"/>
</dbReference>
<evidence type="ECO:0000256" key="4">
    <source>
        <dbReference type="ARBA" id="ARBA00022737"/>
    </source>
</evidence>
<comment type="caution">
    <text evidence="8">The sequence shown here is derived from an EMBL/GenBank/DDBJ whole genome shotgun (WGS) entry which is preliminary data.</text>
</comment>
<dbReference type="GO" id="GO:0072562">
    <property type="term" value="C:blood microparticle"/>
    <property type="evidence" value="ECO:0007669"/>
    <property type="project" value="TreeGrafter"/>
</dbReference>
<dbReference type="InterPro" id="IPR000010">
    <property type="entry name" value="Cystatin_dom"/>
</dbReference>
<dbReference type="EMBL" id="JAFIRN010000004">
    <property type="protein sequence ID" value="KAG5851408.1"/>
    <property type="molecule type" value="Genomic_DNA"/>
</dbReference>
<evidence type="ECO:0000256" key="3">
    <source>
        <dbReference type="ARBA" id="ARBA00022729"/>
    </source>
</evidence>
<comment type="subcellular location">
    <subcellularLocation>
        <location evidence="1">Secreted</location>
    </subcellularLocation>
</comment>
<evidence type="ECO:0000256" key="6">
    <source>
        <dbReference type="ARBA" id="ARBA00023180"/>
    </source>
</evidence>
<dbReference type="SMART" id="SM00043">
    <property type="entry name" value="CY"/>
    <property type="match status" value="2"/>
</dbReference>
<protein>
    <recommendedName>
        <fullName evidence="7">Cystatin fetuin-A-type domain-containing protein</fullName>
    </recommendedName>
</protein>
<dbReference type="PANTHER" id="PTHR13814">
    <property type="entry name" value="FETUIN"/>
    <property type="match status" value="1"/>
</dbReference>
<dbReference type="CDD" id="cd00042">
    <property type="entry name" value="CY"/>
    <property type="match status" value="1"/>
</dbReference>
<sequence>MCDSPEVEETAFVALDYINNLHRHGYKYALERIEDAKVIPAPIGGEVYLLELDLLQTTCHVLDPTPLANCTVRDKIKMTIEGDCDVAVSKVNGVLAVKAFKCKSKPESREQMCVGCPVLLPLNHTDGLQMVDRSLAMFNKQSNLTTTFALLEVARLTSQVVGGGAKMDAEFVLVEKDCTAAGGCVPLQGPEARLAVCEATSVGQPSALTVKCKIFQAPAPVAPATNDTVGGVLPSPPVAPAPCPATCTTS</sequence>
<gene>
    <name evidence="8" type="ORF">ANANG_G00093030</name>
</gene>
<proteinExistence type="predicted"/>
<dbReference type="InterPro" id="IPR025760">
    <property type="entry name" value="Cystatin_Fetuin_A"/>
</dbReference>
<dbReference type="PANTHER" id="PTHR13814:SF6">
    <property type="entry name" value="ALPHA-2-HS-GLYCOPROTEIN"/>
    <property type="match status" value="1"/>
</dbReference>
<dbReference type="InterPro" id="IPR050735">
    <property type="entry name" value="Kininogen_Fetuin_HRG"/>
</dbReference>
<dbReference type="InterPro" id="IPR046350">
    <property type="entry name" value="Cystatin_sf"/>
</dbReference>
<reference evidence="8" key="1">
    <citation type="submission" date="2021-01" db="EMBL/GenBank/DDBJ databases">
        <title>A chromosome-scale assembly of European eel, Anguilla anguilla.</title>
        <authorList>
            <person name="Henkel C."/>
            <person name="Jong-Raadsen S.A."/>
            <person name="Dufour S."/>
            <person name="Weltzien F.-A."/>
            <person name="Palstra A.P."/>
            <person name="Pelster B."/>
            <person name="Spaink H.P."/>
            <person name="Van Den Thillart G.E."/>
            <person name="Jansen H."/>
            <person name="Zahm M."/>
            <person name="Klopp C."/>
            <person name="Cedric C."/>
            <person name="Louis A."/>
            <person name="Berthelot C."/>
            <person name="Parey E."/>
            <person name="Roest Crollius H."/>
            <person name="Montfort J."/>
            <person name="Robinson-Rechavi M."/>
            <person name="Bucao C."/>
            <person name="Bouchez O."/>
            <person name="Gislard M."/>
            <person name="Lluch J."/>
            <person name="Milhes M."/>
            <person name="Lampietro C."/>
            <person name="Lopez Roques C."/>
            <person name="Donnadieu C."/>
            <person name="Braasch I."/>
            <person name="Desvignes T."/>
            <person name="Postlethwait J."/>
            <person name="Bobe J."/>
            <person name="Guiguen Y."/>
            <person name="Dirks R."/>
        </authorList>
    </citation>
    <scope>NUCLEOTIDE SEQUENCE</scope>
    <source>
        <strain evidence="8">Tag_6206</strain>
        <tissue evidence="8">Liver</tissue>
    </source>
</reference>
<dbReference type="GO" id="GO:0031012">
    <property type="term" value="C:extracellular matrix"/>
    <property type="evidence" value="ECO:0007669"/>
    <property type="project" value="TreeGrafter"/>
</dbReference>
<evidence type="ECO:0000313" key="9">
    <source>
        <dbReference type="Proteomes" id="UP001044222"/>
    </source>
</evidence>
<dbReference type="Pfam" id="PF00031">
    <property type="entry name" value="Cystatin"/>
    <property type="match status" value="1"/>
</dbReference>
<evidence type="ECO:0000256" key="5">
    <source>
        <dbReference type="ARBA" id="ARBA00023157"/>
    </source>
</evidence>
<feature type="domain" description="Cystatin fetuin-A-type" evidence="7">
    <location>
        <begin position="1"/>
        <end position="105"/>
    </location>
</feature>
<dbReference type="Proteomes" id="UP001044222">
    <property type="component" value="Unassembled WGS sequence"/>
</dbReference>
<keyword evidence="2" id="KW-0964">Secreted</keyword>
<dbReference type="GO" id="GO:0004869">
    <property type="term" value="F:cysteine-type endopeptidase inhibitor activity"/>
    <property type="evidence" value="ECO:0007669"/>
    <property type="project" value="InterPro"/>
</dbReference>
<keyword evidence="9" id="KW-1185">Reference proteome</keyword>
<evidence type="ECO:0000313" key="8">
    <source>
        <dbReference type="EMBL" id="KAG5851408.1"/>
    </source>
</evidence>
<keyword evidence="6" id="KW-0325">Glycoprotein</keyword>
<evidence type="ECO:0000256" key="1">
    <source>
        <dbReference type="ARBA" id="ARBA00004613"/>
    </source>
</evidence>
<dbReference type="SUPFAM" id="SSF54403">
    <property type="entry name" value="Cystatin/monellin"/>
    <property type="match status" value="2"/>
</dbReference>
<evidence type="ECO:0000256" key="2">
    <source>
        <dbReference type="ARBA" id="ARBA00022525"/>
    </source>
</evidence>
<evidence type="ECO:0000259" key="7">
    <source>
        <dbReference type="PROSITE" id="PS51529"/>
    </source>
</evidence>
<dbReference type="Gene3D" id="3.10.450.10">
    <property type="match status" value="2"/>
</dbReference>
<keyword evidence="4" id="KW-0677">Repeat</keyword>
<keyword evidence="5" id="KW-1015">Disulfide bond</keyword>
<name>A0A9D3MRK9_ANGAN</name>
<organism evidence="8 9">
    <name type="scientific">Anguilla anguilla</name>
    <name type="common">European freshwater eel</name>
    <name type="synonym">Muraena anguilla</name>
    <dbReference type="NCBI Taxonomy" id="7936"/>
    <lineage>
        <taxon>Eukaryota</taxon>
        <taxon>Metazoa</taxon>
        <taxon>Chordata</taxon>
        <taxon>Craniata</taxon>
        <taxon>Vertebrata</taxon>
        <taxon>Euteleostomi</taxon>
        <taxon>Actinopterygii</taxon>
        <taxon>Neopterygii</taxon>
        <taxon>Teleostei</taxon>
        <taxon>Anguilliformes</taxon>
        <taxon>Anguillidae</taxon>
        <taxon>Anguilla</taxon>
    </lineage>
</organism>